<organism evidence="1 2">
    <name type="scientific">Trifolium pratense</name>
    <name type="common">Red clover</name>
    <dbReference type="NCBI Taxonomy" id="57577"/>
    <lineage>
        <taxon>Eukaryota</taxon>
        <taxon>Viridiplantae</taxon>
        <taxon>Streptophyta</taxon>
        <taxon>Embryophyta</taxon>
        <taxon>Tracheophyta</taxon>
        <taxon>Spermatophyta</taxon>
        <taxon>Magnoliopsida</taxon>
        <taxon>eudicotyledons</taxon>
        <taxon>Gunneridae</taxon>
        <taxon>Pentapetalae</taxon>
        <taxon>rosids</taxon>
        <taxon>fabids</taxon>
        <taxon>Fabales</taxon>
        <taxon>Fabaceae</taxon>
        <taxon>Papilionoideae</taxon>
        <taxon>50 kb inversion clade</taxon>
        <taxon>NPAAA clade</taxon>
        <taxon>Hologalegina</taxon>
        <taxon>IRL clade</taxon>
        <taxon>Trifolieae</taxon>
        <taxon>Trifolium</taxon>
    </lineage>
</organism>
<dbReference type="AlphaFoldDB" id="A0A2K3KJ90"/>
<protein>
    <recommendedName>
        <fullName evidence="3">Gag-pol polyprotein</fullName>
    </recommendedName>
</protein>
<proteinExistence type="predicted"/>
<dbReference type="EMBL" id="ASHM01192454">
    <property type="protein sequence ID" value="PNX66346.1"/>
    <property type="molecule type" value="Genomic_DNA"/>
</dbReference>
<reference evidence="1 2" key="1">
    <citation type="journal article" date="2014" name="Am. J. Bot.">
        <title>Genome assembly and annotation for red clover (Trifolium pratense; Fabaceae).</title>
        <authorList>
            <person name="Istvanek J."/>
            <person name="Jaros M."/>
            <person name="Krenek A."/>
            <person name="Repkova J."/>
        </authorList>
    </citation>
    <scope>NUCLEOTIDE SEQUENCE [LARGE SCALE GENOMIC DNA]</scope>
    <source>
        <strain evidence="2">cv. Tatra</strain>
        <tissue evidence="1">Young leaves</tissue>
    </source>
</reference>
<gene>
    <name evidence="1" type="ORF">L195_g063019</name>
</gene>
<evidence type="ECO:0000313" key="2">
    <source>
        <dbReference type="Proteomes" id="UP000236291"/>
    </source>
</evidence>
<sequence>CRYHKSHGHVTEDCVHLKDAIEILIQKGYTRKYVQNNEQVQQREPQEVAMAIDVSEQVNNRGVVPQALDQCILMHILLLLY</sequence>
<evidence type="ECO:0000313" key="1">
    <source>
        <dbReference type="EMBL" id="PNX66346.1"/>
    </source>
</evidence>
<reference evidence="1 2" key="2">
    <citation type="journal article" date="2017" name="Front. Plant Sci.">
        <title>Gene Classification and Mining of Molecular Markers Useful in Red Clover (Trifolium pratense) Breeding.</title>
        <authorList>
            <person name="Istvanek J."/>
            <person name="Dluhosova J."/>
            <person name="Dluhos P."/>
            <person name="Patkova L."/>
            <person name="Nedelnik J."/>
            <person name="Repkova J."/>
        </authorList>
    </citation>
    <scope>NUCLEOTIDE SEQUENCE [LARGE SCALE GENOMIC DNA]</scope>
    <source>
        <strain evidence="2">cv. Tatra</strain>
        <tissue evidence="1">Young leaves</tissue>
    </source>
</reference>
<feature type="non-terminal residue" evidence="1">
    <location>
        <position position="1"/>
    </location>
</feature>
<evidence type="ECO:0008006" key="3">
    <source>
        <dbReference type="Google" id="ProtNLM"/>
    </source>
</evidence>
<dbReference type="Proteomes" id="UP000236291">
    <property type="component" value="Unassembled WGS sequence"/>
</dbReference>
<comment type="caution">
    <text evidence="1">The sequence shown here is derived from an EMBL/GenBank/DDBJ whole genome shotgun (WGS) entry which is preliminary data.</text>
</comment>
<name>A0A2K3KJ90_TRIPR</name>
<accession>A0A2K3KJ90</accession>